<proteinExistence type="predicted"/>
<feature type="compositionally biased region" description="Basic residues" evidence="1">
    <location>
        <begin position="97"/>
        <end position="115"/>
    </location>
</feature>
<organism evidence="2">
    <name type="scientific">uncultured Nocardioides sp</name>
    <dbReference type="NCBI Taxonomy" id="198441"/>
    <lineage>
        <taxon>Bacteria</taxon>
        <taxon>Bacillati</taxon>
        <taxon>Actinomycetota</taxon>
        <taxon>Actinomycetes</taxon>
        <taxon>Propionibacteriales</taxon>
        <taxon>Nocardioidaceae</taxon>
        <taxon>Nocardioides</taxon>
        <taxon>environmental samples</taxon>
    </lineage>
</organism>
<reference evidence="2" key="1">
    <citation type="submission" date="2020-02" db="EMBL/GenBank/DDBJ databases">
        <authorList>
            <person name="Meier V. D."/>
        </authorList>
    </citation>
    <scope>NUCLEOTIDE SEQUENCE</scope>
    <source>
        <strain evidence="2">AVDCRST_MAG06</strain>
    </source>
</reference>
<feature type="compositionally biased region" description="Low complexity" evidence="1">
    <location>
        <begin position="66"/>
        <end position="96"/>
    </location>
</feature>
<feature type="non-terminal residue" evidence="2">
    <location>
        <position position="115"/>
    </location>
</feature>
<gene>
    <name evidence="2" type="ORF">AVDCRST_MAG06-2526</name>
</gene>
<accession>A0A6J4PBX6</accession>
<dbReference type="EMBL" id="CADCUP010000168">
    <property type="protein sequence ID" value="CAA9405911.1"/>
    <property type="molecule type" value="Genomic_DNA"/>
</dbReference>
<dbReference type="AlphaFoldDB" id="A0A6J4PBX6"/>
<feature type="region of interest" description="Disordered" evidence="1">
    <location>
        <begin position="1"/>
        <end position="115"/>
    </location>
</feature>
<sequence length="115" mass="12198">WLSTCSPCTARSTTPPPTWPRCSPSSRRWSASTTSSAPRVRGSSPAACTPSRRPPPSTRRATGRWSPTAPTSRARSSSAASGSSRPPTSTPPSTGRPRARGPARARWRSGPSRRT</sequence>
<feature type="compositionally biased region" description="Low complexity" evidence="1">
    <location>
        <begin position="20"/>
        <end position="51"/>
    </location>
</feature>
<feature type="non-terminal residue" evidence="2">
    <location>
        <position position="1"/>
    </location>
</feature>
<evidence type="ECO:0000313" key="2">
    <source>
        <dbReference type="EMBL" id="CAA9405911.1"/>
    </source>
</evidence>
<evidence type="ECO:0000256" key="1">
    <source>
        <dbReference type="SAM" id="MobiDB-lite"/>
    </source>
</evidence>
<protein>
    <submittedName>
        <fullName evidence="2">DGPFAETKE family protein</fullName>
    </submittedName>
</protein>
<name>A0A6J4PBX6_9ACTN</name>